<dbReference type="PANTHER" id="PTHR43539:SF24">
    <property type="entry name" value="FAD_NAD(P)-BINDING DOMAIN-CONTAINING PROTEIN-RELATED"/>
    <property type="match status" value="1"/>
</dbReference>
<evidence type="ECO:0000313" key="3">
    <source>
        <dbReference type="Proteomes" id="UP001610563"/>
    </source>
</evidence>
<dbReference type="PANTHER" id="PTHR43539">
    <property type="entry name" value="FLAVIN-BINDING MONOOXYGENASE-LIKE PROTEIN (AFU_ORTHOLOGUE AFUA_4G09220)"/>
    <property type="match status" value="1"/>
</dbReference>
<gene>
    <name evidence="2" type="ORF">BJX66DRAFT_349506</name>
</gene>
<dbReference type="InterPro" id="IPR050982">
    <property type="entry name" value="Auxin_biosynth/cation_transpt"/>
</dbReference>
<dbReference type="EMBL" id="JBFTWV010000242">
    <property type="protein sequence ID" value="KAL2783364.1"/>
    <property type="molecule type" value="Genomic_DNA"/>
</dbReference>
<reference evidence="2 3" key="1">
    <citation type="submission" date="2024-07" db="EMBL/GenBank/DDBJ databases">
        <title>Section-level genome sequencing and comparative genomics of Aspergillus sections Usti and Cavernicolus.</title>
        <authorList>
            <consortium name="Lawrence Berkeley National Laboratory"/>
            <person name="Nybo J.L."/>
            <person name="Vesth T.C."/>
            <person name="Theobald S."/>
            <person name="Frisvad J.C."/>
            <person name="Larsen T.O."/>
            <person name="Kjaerboelling I."/>
            <person name="Rothschild-Mancinelli K."/>
            <person name="Lyhne E.K."/>
            <person name="Kogle M.E."/>
            <person name="Barry K."/>
            <person name="Clum A."/>
            <person name="Na H."/>
            <person name="Ledsgaard L."/>
            <person name="Lin J."/>
            <person name="Lipzen A."/>
            <person name="Kuo A."/>
            <person name="Riley R."/>
            <person name="Mondo S."/>
            <person name="Labutti K."/>
            <person name="Haridas S."/>
            <person name="Pangalinan J."/>
            <person name="Salamov A.A."/>
            <person name="Simmons B.A."/>
            <person name="Magnuson J.K."/>
            <person name="Chen J."/>
            <person name="Drula E."/>
            <person name="Henrissat B."/>
            <person name="Wiebenga A."/>
            <person name="Lubbers R.J."/>
            <person name="Gomes A.C."/>
            <person name="Makela M.R."/>
            <person name="Stajich J."/>
            <person name="Grigoriev I.V."/>
            <person name="Mortensen U.H."/>
            <person name="De Vries R.P."/>
            <person name="Baker S.E."/>
            <person name="Andersen M.R."/>
        </authorList>
    </citation>
    <scope>NUCLEOTIDE SEQUENCE [LARGE SCALE GENOMIC DNA]</scope>
    <source>
        <strain evidence="2 3">CBS 209.92</strain>
    </source>
</reference>
<sequence length="546" mass="60470">MSSTYHDDVVLPVTPKFPSRGPSAHTIAEQWVSQLSTALENITSDLSGLLHDDSWWRDMLALNWDFHTLRGRSQIAGYITKHQPRAQVGKIRLVTGTGQEPVVETPQEGTTWAQAMFELETYCGRGVGVVYLTYADGWKAFAVYTVLQEISEFGERVGPKRPAGTVQSMPGRLGQRTWSEQREIKAEFEAEEPTVLVLGADQSGLNIGARLLSMGISCLIIEQNEGVGDDWRNRYRTLVLHDHVDVTHLAYLQFSKNWPRYSPKDKLADWIEAYAKIMDLNVWLKSTVKSAVYDETQQRWSVTFGVEKVPHFPTRSLFQGTIYHSKAHRDAALMDPSGKKVVRGSTYVLGQAGLPLLPQNAFVDDDSMPLEVVDILSESLSWSVALMLLRQTTNEITAADRQLLDKLQQSGFAVNHGPSGQGIIGLYVHRGGGYYIDFGCSQLMIDGRIHLKQCAKGVVGFDECHVVLGDGSRIKVDIVVLATGYHGALESVRRVLSPAAGEIRTVWRPSGHPGFWFMGGNVAQSRVYSKFLALQIAATEAGLVPA</sequence>
<comment type="caution">
    <text evidence="2">The sequence shown here is derived from an EMBL/GenBank/DDBJ whole genome shotgun (WGS) entry which is preliminary data.</text>
</comment>
<dbReference type="Proteomes" id="UP001610563">
    <property type="component" value="Unassembled WGS sequence"/>
</dbReference>
<organism evidence="2 3">
    <name type="scientific">Aspergillus keveii</name>
    <dbReference type="NCBI Taxonomy" id="714993"/>
    <lineage>
        <taxon>Eukaryota</taxon>
        <taxon>Fungi</taxon>
        <taxon>Dikarya</taxon>
        <taxon>Ascomycota</taxon>
        <taxon>Pezizomycotina</taxon>
        <taxon>Eurotiomycetes</taxon>
        <taxon>Eurotiomycetidae</taxon>
        <taxon>Eurotiales</taxon>
        <taxon>Aspergillaceae</taxon>
        <taxon>Aspergillus</taxon>
        <taxon>Aspergillus subgen. Nidulantes</taxon>
    </lineage>
</organism>
<protein>
    <recommendedName>
        <fullName evidence="4">Flavin-containing monooxygenase</fullName>
    </recommendedName>
</protein>
<keyword evidence="1" id="KW-0560">Oxidoreductase</keyword>
<evidence type="ECO:0008006" key="4">
    <source>
        <dbReference type="Google" id="ProtNLM"/>
    </source>
</evidence>
<keyword evidence="3" id="KW-1185">Reference proteome</keyword>
<evidence type="ECO:0000313" key="2">
    <source>
        <dbReference type="EMBL" id="KAL2783364.1"/>
    </source>
</evidence>
<name>A0ABR4FJF5_9EURO</name>
<dbReference type="SUPFAM" id="SSF51905">
    <property type="entry name" value="FAD/NAD(P)-binding domain"/>
    <property type="match status" value="1"/>
</dbReference>
<proteinExistence type="predicted"/>
<dbReference type="InterPro" id="IPR036188">
    <property type="entry name" value="FAD/NAD-bd_sf"/>
</dbReference>
<dbReference type="Gene3D" id="3.50.50.60">
    <property type="entry name" value="FAD/NAD(P)-binding domain"/>
    <property type="match status" value="2"/>
</dbReference>
<evidence type="ECO:0000256" key="1">
    <source>
        <dbReference type="ARBA" id="ARBA00023002"/>
    </source>
</evidence>
<accession>A0ABR4FJF5</accession>